<dbReference type="EMBL" id="JAXOVC010000003">
    <property type="protein sequence ID" value="KAK4503446.1"/>
    <property type="molecule type" value="Genomic_DNA"/>
</dbReference>
<feature type="compositionally biased region" description="Low complexity" evidence="1">
    <location>
        <begin position="77"/>
        <end position="94"/>
    </location>
</feature>
<feature type="compositionally biased region" description="Basic and acidic residues" evidence="1">
    <location>
        <begin position="214"/>
        <end position="226"/>
    </location>
</feature>
<evidence type="ECO:0000313" key="3">
    <source>
        <dbReference type="Proteomes" id="UP001305779"/>
    </source>
</evidence>
<reference evidence="2 3" key="1">
    <citation type="journal article" date="2023" name="G3 (Bethesda)">
        <title>A chromosome-level genome assembly of Zasmidium syzygii isolated from banana leaves.</title>
        <authorList>
            <person name="van Westerhoven A.C."/>
            <person name="Mehrabi R."/>
            <person name="Talebi R."/>
            <person name="Steentjes M.B.F."/>
            <person name="Corcolon B."/>
            <person name="Chong P.A."/>
            <person name="Kema G.H.J."/>
            <person name="Seidl M.F."/>
        </authorList>
    </citation>
    <scope>NUCLEOTIDE SEQUENCE [LARGE SCALE GENOMIC DNA]</scope>
    <source>
        <strain evidence="2 3">P124</strain>
    </source>
</reference>
<name>A0ABR0EPB0_ZASCE</name>
<feature type="compositionally biased region" description="Low complexity" evidence="1">
    <location>
        <begin position="302"/>
        <end position="311"/>
    </location>
</feature>
<feature type="compositionally biased region" description="Pro residues" evidence="1">
    <location>
        <begin position="312"/>
        <end position="332"/>
    </location>
</feature>
<feature type="region of interest" description="Disordered" evidence="1">
    <location>
        <begin position="208"/>
        <end position="246"/>
    </location>
</feature>
<feature type="compositionally biased region" description="Polar residues" evidence="1">
    <location>
        <begin position="145"/>
        <end position="154"/>
    </location>
</feature>
<protein>
    <submittedName>
        <fullName evidence="2">Uncharacterized protein</fullName>
    </submittedName>
</protein>
<feature type="compositionally biased region" description="Basic and acidic residues" evidence="1">
    <location>
        <begin position="472"/>
        <end position="482"/>
    </location>
</feature>
<comment type="caution">
    <text evidence="2">The sequence shown here is derived from an EMBL/GenBank/DDBJ whole genome shotgun (WGS) entry which is preliminary data.</text>
</comment>
<feature type="region of interest" description="Disordered" evidence="1">
    <location>
        <begin position="435"/>
        <end position="482"/>
    </location>
</feature>
<evidence type="ECO:0000313" key="2">
    <source>
        <dbReference type="EMBL" id="KAK4503446.1"/>
    </source>
</evidence>
<sequence>MPLTERNANFRTSHTAYCTRTKPFRNGPTYIKSSQTKTLPPVPAATLSRAPSPAQASRTLLDATERELSPSQFPTLSATPSRAVSASPSSPSGRGSDDKRSRLPRPSFFPEGRDSLTLGRPAPSPGRAYSPPAASYSTVRPVRNSDVSSASLASTPRKCVASSLQVRRTNGAKVVAIPAAAKPLQAAEQPVPSLDGEVAVGMDEQAAPAPVVHRSAEQREERERGRKGFFASGKSAETRSKSKTRKVLEKMSGLVRKRASQVELAAGSRPTISGPLEGSFVHVDSSESRDEGSEAVPPVPALPAARPLIPDRAPPPPPMPASQPAISAPPGPSQANDLDPGLLENNEQERNVEETDLITASQHLRDMADRALTTEARASFLGFATAFTNARIFLAQANLAAERAQRSAQEALLHQGEARLSVMRLAEVARNLTAVAEGDGENSTTSQQPPAPPRPQMAGQRQGRTMGLRRKTLAEMEREARK</sequence>
<evidence type="ECO:0000256" key="1">
    <source>
        <dbReference type="SAM" id="MobiDB-lite"/>
    </source>
</evidence>
<feature type="region of interest" description="Disordered" evidence="1">
    <location>
        <begin position="19"/>
        <end position="159"/>
    </location>
</feature>
<organism evidence="2 3">
    <name type="scientific">Zasmidium cellare</name>
    <name type="common">Wine cellar mold</name>
    <name type="synonym">Racodium cellare</name>
    <dbReference type="NCBI Taxonomy" id="395010"/>
    <lineage>
        <taxon>Eukaryota</taxon>
        <taxon>Fungi</taxon>
        <taxon>Dikarya</taxon>
        <taxon>Ascomycota</taxon>
        <taxon>Pezizomycotina</taxon>
        <taxon>Dothideomycetes</taxon>
        <taxon>Dothideomycetidae</taxon>
        <taxon>Mycosphaerellales</taxon>
        <taxon>Mycosphaerellaceae</taxon>
        <taxon>Zasmidium</taxon>
    </lineage>
</organism>
<accession>A0ABR0EPB0</accession>
<keyword evidence="3" id="KW-1185">Reference proteome</keyword>
<proteinExistence type="predicted"/>
<dbReference type="Proteomes" id="UP001305779">
    <property type="component" value="Unassembled WGS sequence"/>
</dbReference>
<gene>
    <name evidence="2" type="ORF">PRZ48_004361</name>
</gene>
<feature type="region of interest" description="Disordered" evidence="1">
    <location>
        <begin position="263"/>
        <end position="342"/>
    </location>
</feature>